<geneLocation type="plasmid" evidence="1">
    <name>pTR2</name>
</geneLocation>
<keyword evidence="1" id="KW-0614">Plasmid</keyword>
<evidence type="ECO:0000313" key="1">
    <source>
        <dbReference type="EMBL" id="AJD77162.1"/>
    </source>
</evidence>
<protein>
    <submittedName>
        <fullName evidence="1">Uncharacterized protein</fullName>
    </submittedName>
</protein>
<dbReference type="EMBL" id="KJ187752">
    <property type="protein sequence ID" value="AJD77162.1"/>
    <property type="molecule type" value="Genomic_DNA"/>
</dbReference>
<organism evidence="1">
    <name type="scientific">Klebsiella pneumoniae</name>
    <dbReference type="NCBI Taxonomy" id="573"/>
    <lineage>
        <taxon>Bacteria</taxon>
        <taxon>Pseudomonadati</taxon>
        <taxon>Pseudomonadota</taxon>
        <taxon>Gammaproteobacteria</taxon>
        <taxon>Enterobacterales</taxon>
        <taxon>Enterobacteriaceae</taxon>
        <taxon>Klebsiella/Raoultella group</taxon>
        <taxon>Klebsiella</taxon>
        <taxon>Klebsiella pneumoniae complex</taxon>
    </lineage>
</organism>
<accession>A0A0B4ZQY6</accession>
<reference evidence="1" key="1">
    <citation type="submission" date="2014-01" db="EMBL/GenBank/DDBJ databases">
        <title>NDM-1-encoding plasmids from carbapenem resistant Klebsiella pneumoniae in Taiwan.</title>
        <authorList>
            <person name="Chen Y.-T."/>
            <person name="Lin A.-C."/>
            <person name="Siu K."/>
        </authorList>
    </citation>
    <scope>NUCLEOTIDE SEQUENCE</scope>
    <source>
        <strain evidence="1">7433</strain>
        <plasmid evidence="1">pTR2</plasmid>
    </source>
</reference>
<dbReference type="AlphaFoldDB" id="A0A0B4ZQY6"/>
<sequence length="43" mass="4842">MFHVFAGVQLATLIMPRSASTDNGFASLPRWTIAWQFGQGMLW</sequence>
<name>A0A0B4ZQY6_KLEPN</name>
<proteinExistence type="predicted"/>